<dbReference type="EMBL" id="UZAN01045139">
    <property type="protein sequence ID" value="VDP82126.1"/>
    <property type="molecule type" value="Genomic_DNA"/>
</dbReference>
<feature type="region of interest" description="Disordered" evidence="1">
    <location>
        <begin position="73"/>
        <end position="119"/>
    </location>
</feature>
<organism evidence="5">
    <name type="scientific">Echinostoma caproni</name>
    <dbReference type="NCBI Taxonomy" id="27848"/>
    <lineage>
        <taxon>Eukaryota</taxon>
        <taxon>Metazoa</taxon>
        <taxon>Spiralia</taxon>
        <taxon>Lophotrochozoa</taxon>
        <taxon>Platyhelminthes</taxon>
        <taxon>Trematoda</taxon>
        <taxon>Digenea</taxon>
        <taxon>Plagiorchiida</taxon>
        <taxon>Echinostomata</taxon>
        <taxon>Echinostomatoidea</taxon>
        <taxon>Echinostomatidae</taxon>
        <taxon>Echinostoma</taxon>
    </lineage>
</organism>
<proteinExistence type="predicted"/>
<reference evidence="3 4" key="2">
    <citation type="submission" date="2018-11" db="EMBL/GenBank/DDBJ databases">
        <authorList>
            <consortium name="Pathogen Informatics"/>
        </authorList>
    </citation>
    <scope>NUCLEOTIDE SEQUENCE [LARGE SCALE GENOMIC DNA]</scope>
    <source>
        <strain evidence="3 4">Egypt</strain>
    </source>
</reference>
<gene>
    <name evidence="3" type="ORF">ECPE_LOCUS7829</name>
</gene>
<dbReference type="Pfam" id="PF00538">
    <property type="entry name" value="Linker_histone"/>
    <property type="match status" value="1"/>
</dbReference>
<dbReference type="GO" id="GO:0003677">
    <property type="term" value="F:DNA binding"/>
    <property type="evidence" value="ECO:0007669"/>
    <property type="project" value="InterPro"/>
</dbReference>
<dbReference type="GO" id="GO:0006334">
    <property type="term" value="P:nucleosome assembly"/>
    <property type="evidence" value="ECO:0007669"/>
    <property type="project" value="InterPro"/>
</dbReference>
<reference evidence="5" key="1">
    <citation type="submission" date="2016-06" db="UniProtKB">
        <authorList>
            <consortium name="WormBaseParasite"/>
        </authorList>
    </citation>
    <scope>IDENTIFICATION</scope>
</reference>
<evidence type="ECO:0000313" key="5">
    <source>
        <dbReference type="WBParaSite" id="ECPE_0000784801-mRNA-1"/>
    </source>
</evidence>
<evidence type="ECO:0000313" key="3">
    <source>
        <dbReference type="EMBL" id="VDP82126.1"/>
    </source>
</evidence>
<dbReference type="WBParaSite" id="ECPE_0000784801-mRNA-1">
    <property type="protein sequence ID" value="ECPE_0000784801-mRNA-1"/>
    <property type="gene ID" value="ECPE_0000784801"/>
</dbReference>
<protein>
    <submittedName>
        <fullName evidence="5">H15 domain-containing protein</fullName>
    </submittedName>
</protein>
<sequence length="119" mass="12974">MKTAITAAKDRKRTYLPTIKKYIVANCKVDVEKPGPNIRLGIVHAVQNDVLVRVGNKGNGASGSFKLSEKVAEHMPKAVKKPKAPTVRKAETPKRPKLTKKPAQPEAKTQSKPKAVKAK</sequence>
<dbReference type="Proteomes" id="UP000272942">
    <property type="component" value="Unassembled WGS sequence"/>
</dbReference>
<evidence type="ECO:0000256" key="1">
    <source>
        <dbReference type="SAM" id="MobiDB-lite"/>
    </source>
</evidence>
<dbReference type="InterPro" id="IPR036390">
    <property type="entry name" value="WH_DNA-bd_sf"/>
</dbReference>
<accession>A0A183ALJ4</accession>
<dbReference type="SUPFAM" id="SSF46785">
    <property type="entry name" value="Winged helix' DNA-binding domain"/>
    <property type="match status" value="1"/>
</dbReference>
<keyword evidence="4" id="KW-1185">Reference proteome</keyword>
<name>A0A183ALJ4_9TREM</name>
<feature type="domain" description="H15" evidence="2">
    <location>
        <begin position="1"/>
        <end position="69"/>
    </location>
</feature>
<evidence type="ECO:0000259" key="2">
    <source>
        <dbReference type="PROSITE" id="PS51504"/>
    </source>
</evidence>
<dbReference type="GO" id="GO:0000786">
    <property type="term" value="C:nucleosome"/>
    <property type="evidence" value="ECO:0007669"/>
    <property type="project" value="InterPro"/>
</dbReference>
<dbReference type="AlphaFoldDB" id="A0A183ALJ4"/>
<dbReference type="OrthoDB" id="10067792at2759"/>
<evidence type="ECO:0000313" key="4">
    <source>
        <dbReference type="Proteomes" id="UP000272942"/>
    </source>
</evidence>
<dbReference type="Gene3D" id="1.10.10.10">
    <property type="entry name" value="Winged helix-like DNA-binding domain superfamily/Winged helix DNA-binding domain"/>
    <property type="match status" value="1"/>
</dbReference>
<dbReference type="PROSITE" id="PS51504">
    <property type="entry name" value="H15"/>
    <property type="match status" value="1"/>
</dbReference>
<dbReference type="InterPro" id="IPR005818">
    <property type="entry name" value="Histone_H1/H5_H15"/>
</dbReference>
<dbReference type="CDD" id="cd00073">
    <property type="entry name" value="H15"/>
    <property type="match status" value="1"/>
</dbReference>
<dbReference type="InterPro" id="IPR036388">
    <property type="entry name" value="WH-like_DNA-bd_sf"/>
</dbReference>